<comment type="caution">
    <text evidence="1">The sequence shown here is derived from an EMBL/GenBank/DDBJ whole genome shotgun (WGS) entry which is preliminary data.</text>
</comment>
<evidence type="ECO:0000313" key="2">
    <source>
        <dbReference type="Proteomes" id="UP001054837"/>
    </source>
</evidence>
<dbReference type="AlphaFoldDB" id="A0AAV4NYM0"/>
<dbReference type="EMBL" id="BPLQ01002199">
    <property type="protein sequence ID" value="GIX89904.1"/>
    <property type="molecule type" value="Genomic_DNA"/>
</dbReference>
<name>A0AAV4NYM0_9ARAC</name>
<evidence type="ECO:0000313" key="1">
    <source>
        <dbReference type="EMBL" id="GIX89904.1"/>
    </source>
</evidence>
<gene>
    <name evidence="1" type="ORF">CDAR_495921</name>
</gene>
<reference evidence="1 2" key="1">
    <citation type="submission" date="2021-06" db="EMBL/GenBank/DDBJ databases">
        <title>Caerostris darwini draft genome.</title>
        <authorList>
            <person name="Kono N."/>
            <person name="Arakawa K."/>
        </authorList>
    </citation>
    <scope>NUCLEOTIDE SEQUENCE [LARGE SCALE GENOMIC DNA]</scope>
</reference>
<accession>A0AAV4NYM0</accession>
<organism evidence="1 2">
    <name type="scientific">Caerostris darwini</name>
    <dbReference type="NCBI Taxonomy" id="1538125"/>
    <lineage>
        <taxon>Eukaryota</taxon>
        <taxon>Metazoa</taxon>
        <taxon>Ecdysozoa</taxon>
        <taxon>Arthropoda</taxon>
        <taxon>Chelicerata</taxon>
        <taxon>Arachnida</taxon>
        <taxon>Araneae</taxon>
        <taxon>Araneomorphae</taxon>
        <taxon>Entelegynae</taxon>
        <taxon>Araneoidea</taxon>
        <taxon>Araneidae</taxon>
        <taxon>Caerostris</taxon>
    </lineage>
</organism>
<proteinExistence type="predicted"/>
<protein>
    <submittedName>
        <fullName evidence="1">Uncharacterized protein</fullName>
    </submittedName>
</protein>
<dbReference type="Proteomes" id="UP001054837">
    <property type="component" value="Unassembled WGS sequence"/>
</dbReference>
<sequence>QCRVKYVSSMALNAVMLVCDVLLCVAGAGPGLAGLCLKAGCWGLHSPQRWHRALNREYR</sequence>
<feature type="non-terminal residue" evidence="1">
    <location>
        <position position="1"/>
    </location>
</feature>
<keyword evidence="2" id="KW-1185">Reference proteome</keyword>